<dbReference type="Proteomes" id="UP000283387">
    <property type="component" value="Unassembled WGS sequence"/>
</dbReference>
<dbReference type="Pfam" id="PF00196">
    <property type="entry name" value="GerE"/>
    <property type="match status" value="1"/>
</dbReference>
<dbReference type="SUPFAM" id="SSF88659">
    <property type="entry name" value="Sigma3 and sigma4 domains of RNA polymerase sigma factors"/>
    <property type="match status" value="1"/>
</dbReference>
<dbReference type="InterPro" id="IPR000792">
    <property type="entry name" value="Tscrpt_reg_LuxR_C"/>
</dbReference>
<dbReference type="Pfam" id="PF04542">
    <property type="entry name" value="Sigma70_r2"/>
    <property type="match status" value="1"/>
</dbReference>
<dbReference type="InterPro" id="IPR036388">
    <property type="entry name" value="WH-like_DNA-bd_sf"/>
</dbReference>
<dbReference type="OrthoDB" id="1119198at2"/>
<dbReference type="GO" id="GO:0016987">
    <property type="term" value="F:sigma factor activity"/>
    <property type="evidence" value="ECO:0007669"/>
    <property type="project" value="UniProtKB-KW"/>
</dbReference>
<dbReference type="PANTHER" id="PTHR43133">
    <property type="entry name" value="RNA POLYMERASE ECF-TYPE SIGMA FACTO"/>
    <property type="match status" value="1"/>
</dbReference>
<dbReference type="RefSeq" id="WP_120272291.1">
    <property type="nucleotide sequence ID" value="NZ_RAPN01000001.1"/>
</dbReference>
<evidence type="ECO:0000256" key="3">
    <source>
        <dbReference type="ARBA" id="ARBA00023082"/>
    </source>
</evidence>
<dbReference type="SMART" id="SM00421">
    <property type="entry name" value="HTH_LUXR"/>
    <property type="match status" value="1"/>
</dbReference>
<dbReference type="NCBIfam" id="TIGR02937">
    <property type="entry name" value="sigma70-ECF"/>
    <property type="match status" value="1"/>
</dbReference>
<dbReference type="InterPro" id="IPR013324">
    <property type="entry name" value="RNA_pol_sigma_r3/r4-like"/>
</dbReference>
<keyword evidence="7" id="KW-1185">Reference proteome</keyword>
<accession>A0A419W661</accession>
<dbReference type="PRINTS" id="PR00038">
    <property type="entry name" value="HTHLUXR"/>
</dbReference>
<dbReference type="PANTHER" id="PTHR43133:SF46">
    <property type="entry name" value="RNA POLYMERASE SIGMA-70 FACTOR ECF SUBFAMILY"/>
    <property type="match status" value="1"/>
</dbReference>
<dbReference type="InterPro" id="IPR014284">
    <property type="entry name" value="RNA_pol_sigma-70_dom"/>
</dbReference>
<dbReference type="Gene3D" id="1.10.10.10">
    <property type="entry name" value="Winged helix-like DNA-binding domain superfamily/Winged helix DNA-binding domain"/>
    <property type="match status" value="1"/>
</dbReference>
<feature type="domain" description="HTH luxR-type" evidence="5">
    <location>
        <begin position="120"/>
        <end position="177"/>
    </location>
</feature>
<gene>
    <name evidence="6" type="ORF">BC643_1280</name>
</gene>
<dbReference type="CDD" id="cd06170">
    <property type="entry name" value="LuxR_C_like"/>
    <property type="match status" value="1"/>
</dbReference>
<evidence type="ECO:0000259" key="5">
    <source>
        <dbReference type="SMART" id="SM00421"/>
    </source>
</evidence>
<reference evidence="6 7" key="1">
    <citation type="submission" date="2018-09" db="EMBL/GenBank/DDBJ databases">
        <title>Genomic Encyclopedia of Archaeal and Bacterial Type Strains, Phase II (KMG-II): from individual species to whole genera.</title>
        <authorList>
            <person name="Goeker M."/>
        </authorList>
    </citation>
    <scope>NUCLEOTIDE SEQUENCE [LARGE SCALE GENOMIC DNA]</scope>
    <source>
        <strain evidence="6 7">DSM 27148</strain>
    </source>
</reference>
<dbReference type="AlphaFoldDB" id="A0A419W661"/>
<evidence type="ECO:0000256" key="4">
    <source>
        <dbReference type="ARBA" id="ARBA00023163"/>
    </source>
</evidence>
<dbReference type="EMBL" id="RAPN01000001">
    <property type="protein sequence ID" value="RKD90935.1"/>
    <property type="molecule type" value="Genomic_DNA"/>
</dbReference>
<keyword evidence="2" id="KW-0805">Transcription regulation</keyword>
<comment type="similarity">
    <text evidence="1">Belongs to the sigma-70 factor family. ECF subfamily.</text>
</comment>
<organism evidence="6 7">
    <name type="scientific">Mangrovibacterium diazotrophicum</name>
    <dbReference type="NCBI Taxonomy" id="1261403"/>
    <lineage>
        <taxon>Bacteria</taxon>
        <taxon>Pseudomonadati</taxon>
        <taxon>Bacteroidota</taxon>
        <taxon>Bacteroidia</taxon>
        <taxon>Marinilabiliales</taxon>
        <taxon>Prolixibacteraceae</taxon>
        <taxon>Mangrovibacterium</taxon>
    </lineage>
</organism>
<dbReference type="InterPro" id="IPR039425">
    <property type="entry name" value="RNA_pol_sigma-70-like"/>
</dbReference>
<keyword evidence="3" id="KW-0731">Sigma factor</keyword>
<proteinExistence type="inferred from homology"/>
<name>A0A419W661_9BACT</name>
<dbReference type="InterPro" id="IPR013325">
    <property type="entry name" value="RNA_pol_sigma_r2"/>
</dbReference>
<evidence type="ECO:0000256" key="1">
    <source>
        <dbReference type="ARBA" id="ARBA00010641"/>
    </source>
</evidence>
<sequence>MKVSGKVIAYDSQEFKQMFERLFPPMCMLASRILKDEDKGKDVAQDAFVKLWEKDQEEFSSEHALRAYLYVLVKNACLNLIQKENKVQNSSVDAALHLPEKEFLNELLREETYQILRYAISELSPQAVEVMNLMLQGFSNQDIADQMGITINTVKTVKKRAYRSLRDMLDDELIMILYFNLINFR</sequence>
<evidence type="ECO:0000313" key="7">
    <source>
        <dbReference type="Proteomes" id="UP000283387"/>
    </source>
</evidence>
<comment type="caution">
    <text evidence="6">The sequence shown here is derived from an EMBL/GenBank/DDBJ whole genome shotgun (WGS) entry which is preliminary data.</text>
</comment>
<dbReference type="GO" id="GO:0006352">
    <property type="term" value="P:DNA-templated transcription initiation"/>
    <property type="evidence" value="ECO:0007669"/>
    <property type="project" value="InterPro"/>
</dbReference>
<evidence type="ECO:0000256" key="2">
    <source>
        <dbReference type="ARBA" id="ARBA00023015"/>
    </source>
</evidence>
<evidence type="ECO:0000313" key="6">
    <source>
        <dbReference type="EMBL" id="RKD90935.1"/>
    </source>
</evidence>
<dbReference type="SUPFAM" id="SSF88946">
    <property type="entry name" value="Sigma2 domain of RNA polymerase sigma factors"/>
    <property type="match status" value="1"/>
</dbReference>
<dbReference type="InterPro" id="IPR007627">
    <property type="entry name" value="RNA_pol_sigma70_r2"/>
</dbReference>
<dbReference type="Gene3D" id="1.10.1740.10">
    <property type="match status" value="1"/>
</dbReference>
<protein>
    <submittedName>
        <fullName evidence="6">RNA polymerase sigma-70 factor (ECF subfamily)</fullName>
    </submittedName>
</protein>
<keyword evidence="4" id="KW-0804">Transcription</keyword>